<evidence type="ECO:0000256" key="7">
    <source>
        <dbReference type="RuleBase" id="RU367065"/>
    </source>
</evidence>
<organism evidence="9">
    <name type="scientific">Clastoptera arizonana</name>
    <name type="common">Arizona spittle bug</name>
    <dbReference type="NCBI Taxonomy" id="38151"/>
    <lineage>
        <taxon>Eukaryota</taxon>
        <taxon>Metazoa</taxon>
        <taxon>Ecdysozoa</taxon>
        <taxon>Arthropoda</taxon>
        <taxon>Hexapoda</taxon>
        <taxon>Insecta</taxon>
        <taxon>Pterygota</taxon>
        <taxon>Neoptera</taxon>
        <taxon>Paraneoptera</taxon>
        <taxon>Hemiptera</taxon>
        <taxon>Auchenorrhyncha</taxon>
        <taxon>Cercopoidea</taxon>
        <taxon>Clastopteridae</taxon>
        <taxon>Clastoptera</taxon>
    </lineage>
</organism>
<evidence type="ECO:0000313" key="9">
    <source>
        <dbReference type="EMBL" id="JAS20961.1"/>
    </source>
</evidence>
<dbReference type="PANTHER" id="PTHR13457">
    <property type="entry name" value="BAP28"/>
    <property type="match status" value="1"/>
</dbReference>
<dbReference type="GO" id="GO:0032040">
    <property type="term" value="C:small-subunit processome"/>
    <property type="evidence" value="ECO:0007669"/>
    <property type="project" value="TreeGrafter"/>
</dbReference>
<dbReference type="InterPro" id="IPR056473">
    <property type="entry name" value="HEAT_Utp10/HEAT1"/>
</dbReference>
<protein>
    <recommendedName>
        <fullName evidence="7">HEAT repeat-containing protein 1</fullName>
    </recommendedName>
</protein>
<evidence type="ECO:0000256" key="6">
    <source>
        <dbReference type="ARBA" id="ARBA00023274"/>
    </source>
</evidence>
<evidence type="ECO:0000256" key="5">
    <source>
        <dbReference type="ARBA" id="ARBA00023242"/>
    </source>
</evidence>
<sequence length="1973" mass="222889">MTSLAEQLKQLAAPQTSLLVHTKKRVSFLFDPNQAAEFSKDAIYELGISGLNELKSINPIFGIFEASLFDEESKSFERAVETQQSNTKLDQQINKFLTLLSPYFLIKSSHKVLEWLIRRYHIHEYNIDAIMVLILPYHSTNLFARMVQLLSLHNETNKWYWLKAIQKKAVPLSKSLLITRAASDNLFFKFVCDLPLQAIQVCGPKSDCLSTLFSFYCTTIIGVFEQIPRVSELQVSHLLPSVMAGISSPYIDFAAGVFMVLGYLCIKIRLTSRLLEELFYKIVKSNQPRLRTETCLLLVALCQSCDGKGIVTMQSLIQLSSYSWFIKTISHLAETDVVVYPLLSATISTSAKVLKNSVLSASVQKELIQIVKNILDNIKFDSVEAEKLFNLMVDDEILEGEGTLFWQKWHHNTLRDLEKKYPETFDKVVSSKPKLLNFIPNHTSRTELFEKLNHYNPEVRAETVKHILSNLDLLKEKWLAASVGDLLMDDSPNVLKEALNVPSSILSTLLPQEDLINQLMKILNKSWQFVEHFEIIVPLAFKQFCCLNPSQNLFLFVVFPYLLPESKVELNVAKVILGLSMINKINFLKKIKKDGNAIKKPEEFIKVVQQNLKNQTLPSSNELLTEFNKIKNPSSLHIFAAAVLASGSLSKNYSSAEVKLTMELLHQYTASPKLKYFKTEDEEISLDNMVTLMKYCRLDLLPLQGALCILTSIMTISKQFSGTNTFWEITDPNVVLHIDIFKIILLGTKSNKKKIKNAYKPCKYLFFENFFSNIESQAAFLSNVMLNSSKYTVDCINLLNDLIEQHSQEDVTWAVETTANNTLVPALLVALSSPEVESRNAALTLLSMLMKKLASPKNQAYLKLLQALLNIMEEIKIDNEQVSIQLYMLLSPDPAVKTLHNKSMQKYFSDARSQLLAIVVSPSTPIHVSASILKLLEQITSPEILEQLIPLGMHLITNSNKETNKNELNVLLCIIKHINNSTTQCFQDVGISIFWQFVKLCLNDQKTLIPVNFDKMECPAILFLNQISRDFFAQLNISAQEYLLNMIVGAIAETENGDVSSAAASFMKRIVLDAGIVSSLLIKMRDITFTPPTISTNKPKRALRARGPPPLNLLTTDAWKQGVCLLELIQNKKKLQNVQTLLPLLFSLLNKCLEFEEQAPVEYTKQLLLSSILHCCVKLSLDDSLKEVPENLIQVELIVQCIRASQNPQTHHHALLVLSQTASMIPEQVLHNIMAIFTFMGSSVLRQDDAYSYQIIAKIVETIIPVLIQRVKDNEELTGAVAGVLRVFVDALLDIPEHRRQPLLIKLINTLAQGQFLWVFLCLVFESNVLHSTPIQNKGKEAGVLPQRLEIALQLCFQFSPLVLLTTCHQLIKYVSVLPSDQDDPKVKALKGTCLLTLFDVERNTYKQLRHYMYTLLTFMSSLLSSVPFVSKIASLNENEIGQLDEIFKTFVESILGYVLNVSKMAEKLANLPSGKYWRVMLNLCFDVLDKTNALLPSDMFLSVIASLLHHQLPTLRRKALELLNWRLQQNRPLAADTLLTLLPHLHNIIKTVSITLGQDVQLTQQTALISIKLLARQLAGENPTAFKEVLFNVTEILTSGDTPELVLASVVLCLGELCCTMRAHSIPALPKFMKPLIKLLRKKELTDNNDIMLLSVVSAVHKIVESLSNFLSPYLDSLIQEVVVLSAQCQKYLDSQKIQPIAQKLKLIQQKLSAEVPLRVLLPAVSNCYTKLINKAQYSAIPHLMTLLAESFTSGNDLTTELSTFLLTALDFRNEVNMMKYVEAVEPSVISTTIALILKLSESSFKPFYYKIYEWAFRSEANKERAITFYKLTANIAECLKGLFVLFVNYFILNAATLLDENNLCKKNETSFGKDENAEVKACELVEAILKTLHSVFLYDANHYINKERFDAIMQPVVDQLENCLGGDEALKNRCDKLITPCLSQMAVSSGDDTLWKQLNYQILLKTRHSLP</sequence>
<keyword evidence="4 7" id="KW-0698">rRNA processing</keyword>
<dbReference type="InterPro" id="IPR040191">
    <property type="entry name" value="UTP10"/>
</dbReference>
<dbReference type="InterPro" id="IPR022125">
    <property type="entry name" value="U3snoRNP10_N"/>
</dbReference>
<comment type="function">
    <text evidence="7">Involved in nucleolar processing of pre-18S ribosomal RNA.</text>
</comment>
<name>A0A1B6D5J7_9HEMI</name>
<dbReference type="SMART" id="SM01036">
    <property type="entry name" value="BP28CT"/>
    <property type="match status" value="1"/>
</dbReference>
<dbReference type="SUPFAM" id="SSF48371">
    <property type="entry name" value="ARM repeat"/>
    <property type="match status" value="3"/>
</dbReference>
<dbReference type="Gene3D" id="1.25.10.10">
    <property type="entry name" value="Leucine-rich Repeat Variant"/>
    <property type="match status" value="1"/>
</dbReference>
<keyword evidence="5 7" id="KW-0539">Nucleus</keyword>
<keyword evidence="3 7" id="KW-0690">Ribosome biogenesis</keyword>
<feature type="domain" description="BP28 C-terminal" evidence="8">
    <location>
        <begin position="1750"/>
        <end position="1905"/>
    </location>
</feature>
<dbReference type="PANTHER" id="PTHR13457:SF1">
    <property type="entry name" value="HEAT REPEAT-CONTAINING PROTEIN 1"/>
    <property type="match status" value="1"/>
</dbReference>
<evidence type="ECO:0000256" key="4">
    <source>
        <dbReference type="ARBA" id="ARBA00022552"/>
    </source>
</evidence>
<proteinExistence type="inferred from homology"/>
<dbReference type="GO" id="GO:0030515">
    <property type="term" value="F:snoRNA binding"/>
    <property type="evidence" value="ECO:0007669"/>
    <property type="project" value="TreeGrafter"/>
</dbReference>
<dbReference type="GO" id="GO:0034455">
    <property type="term" value="C:t-UTP complex"/>
    <property type="evidence" value="ECO:0007669"/>
    <property type="project" value="TreeGrafter"/>
</dbReference>
<dbReference type="GO" id="GO:0030686">
    <property type="term" value="C:90S preribosome"/>
    <property type="evidence" value="ECO:0007669"/>
    <property type="project" value="TreeGrafter"/>
</dbReference>
<evidence type="ECO:0000259" key="8">
    <source>
        <dbReference type="SMART" id="SM01036"/>
    </source>
</evidence>
<evidence type="ECO:0000256" key="1">
    <source>
        <dbReference type="ARBA" id="ARBA00004604"/>
    </source>
</evidence>
<gene>
    <name evidence="9" type="ORF">g.14702</name>
</gene>
<evidence type="ECO:0000256" key="2">
    <source>
        <dbReference type="ARBA" id="ARBA00010559"/>
    </source>
</evidence>
<dbReference type="Pfam" id="PF23243">
    <property type="entry name" value="HEAT_HEATR1"/>
    <property type="match status" value="1"/>
</dbReference>
<dbReference type="Pfam" id="PF08146">
    <property type="entry name" value="BP28CT"/>
    <property type="match status" value="1"/>
</dbReference>
<comment type="similarity">
    <text evidence="2 7">Belongs to the HEATR1/UTP10 family.</text>
</comment>
<evidence type="ECO:0000256" key="3">
    <source>
        <dbReference type="ARBA" id="ARBA00022517"/>
    </source>
</evidence>
<dbReference type="InterPro" id="IPR011989">
    <property type="entry name" value="ARM-like"/>
</dbReference>
<dbReference type="EMBL" id="GEDC01016337">
    <property type="protein sequence ID" value="JAS20961.1"/>
    <property type="molecule type" value="Transcribed_RNA"/>
</dbReference>
<reference evidence="9" key="1">
    <citation type="submission" date="2015-12" db="EMBL/GenBank/DDBJ databases">
        <title>De novo transcriptome assembly of four potential Pierce s Disease insect vectors from Arizona vineyards.</title>
        <authorList>
            <person name="Tassone E.E."/>
        </authorList>
    </citation>
    <scope>NUCLEOTIDE SEQUENCE</scope>
</reference>
<accession>A0A1B6D5J7</accession>
<keyword evidence="6 7" id="KW-0687">Ribonucleoprotein</keyword>
<dbReference type="InterPro" id="IPR016024">
    <property type="entry name" value="ARM-type_fold"/>
</dbReference>
<dbReference type="GO" id="GO:0045943">
    <property type="term" value="P:positive regulation of transcription by RNA polymerase I"/>
    <property type="evidence" value="ECO:0007669"/>
    <property type="project" value="TreeGrafter"/>
</dbReference>
<comment type="subcellular location">
    <subcellularLocation>
        <location evidence="1 7">Nucleus</location>
        <location evidence="1 7">Nucleolus</location>
    </subcellularLocation>
</comment>
<dbReference type="InterPro" id="IPR012954">
    <property type="entry name" value="BP28_C_dom"/>
</dbReference>
<feature type="non-terminal residue" evidence="9">
    <location>
        <position position="1973"/>
    </location>
</feature>
<dbReference type="GO" id="GO:0000462">
    <property type="term" value="P:maturation of SSU-rRNA from tricistronic rRNA transcript (SSU-rRNA, 5.8S rRNA, LSU-rRNA)"/>
    <property type="evidence" value="ECO:0007669"/>
    <property type="project" value="TreeGrafter"/>
</dbReference>
<dbReference type="Pfam" id="PF12397">
    <property type="entry name" value="U3snoRNP10"/>
    <property type="match status" value="1"/>
</dbReference>